<name>A0A815BAK4_9BILA</name>
<evidence type="ECO:0000313" key="3">
    <source>
        <dbReference type="EMBL" id="CAF3675496.1"/>
    </source>
</evidence>
<dbReference type="Pfam" id="PF13385">
    <property type="entry name" value="Laminin_G_3"/>
    <property type="match status" value="2"/>
</dbReference>
<dbReference type="Proteomes" id="UP000663829">
    <property type="component" value="Unassembled WGS sequence"/>
</dbReference>
<dbReference type="EMBL" id="CAJNOK010003242">
    <property type="protein sequence ID" value="CAF0893767.1"/>
    <property type="molecule type" value="Genomic_DNA"/>
</dbReference>
<comment type="caution">
    <text evidence="2">The sequence shown here is derived from an EMBL/GenBank/DDBJ whole genome shotgun (WGS) entry which is preliminary data.</text>
</comment>
<proteinExistence type="predicted"/>
<gene>
    <name evidence="2" type="ORF">GPM918_LOCUS26800</name>
    <name evidence="1" type="ORF">OVA965_LOCUS9263</name>
    <name evidence="4" type="ORF">SRO942_LOCUS27022</name>
    <name evidence="3" type="ORF">TMI583_LOCUS9254</name>
</gene>
<dbReference type="EMBL" id="CAJNOQ010010952">
    <property type="protein sequence ID" value="CAF1265067.1"/>
    <property type="molecule type" value="Genomic_DNA"/>
</dbReference>
<reference evidence="2" key="1">
    <citation type="submission" date="2021-02" db="EMBL/GenBank/DDBJ databases">
        <authorList>
            <person name="Nowell W R."/>
        </authorList>
    </citation>
    <scope>NUCLEOTIDE SEQUENCE</scope>
</reference>
<dbReference type="OrthoDB" id="10007631at2759"/>
<dbReference type="SUPFAM" id="SSF49899">
    <property type="entry name" value="Concanavalin A-like lectins/glucanases"/>
    <property type="match status" value="2"/>
</dbReference>
<dbReference type="InterPro" id="IPR013320">
    <property type="entry name" value="ConA-like_dom_sf"/>
</dbReference>
<dbReference type="EMBL" id="CAJOBA010003242">
    <property type="protein sequence ID" value="CAF3675496.1"/>
    <property type="molecule type" value="Genomic_DNA"/>
</dbReference>
<evidence type="ECO:0000313" key="2">
    <source>
        <dbReference type="EMBL" id="CAF1265067.1"/>
    </source>
</evidence>
<evidence type="ECO:0008006" key="6">
    <source>
        <dbReference type="Google" id="ProtNLM"/>
    </source>
</evidence>
<dbReference type="Proteomes" id="UP000682733">
    <property type="component" value="Unassembled WGS sequence"/>
</dbReference>
<dbReference type="Gene3D" id="2.60.120.200">
    <property type="match status" value="2"/>
</dbReference>
<dbReference type="EMBL" id="CAJOBC010020593">
    <property type="protein sequence ID" value="CAF4047193.1"/>
    <property type="molecule type" value="Genomic_DNA"/>
</dbReference>
<keyword evidence="5" id="KW-1185">Reference proteome</keyword>
<dbReference type="Proteomes" id="UP000681722">
    <property type="component" value="Unassembled WGS sequence"/>
</dbReference>
<protein>
    <recommendedName>
        <fullName evidence="6">LamG-like jellyroll fold domain-containing protein</fullName>
    </recommendedName>
</protein>
<sequence>MILWTFDGNTNDFSGVYNGQPINNPTYVSPGYTGYGSMLHLQSALNQSVVVETPVLNLGFTSFTMEAWIYPMTVSSAGDDNIFSQCQALATDQCLHFVLASRYLRMRFFGDGSQGVTPFTANKWYHIACVYDYTLTAQIVYVNGVRDGFSSPSGPYQGTGGIFEIGTASVDYGGVFTPFNGYIDQVAFVPRAKNATEVLDDATLVAYYSFDNGSYLDFGPLWINGTGVGVSPVVGRISQALSFATTHSYFQATGFTLLGTVNQSYSISLWLKPQAVSGGATIVHVSSSTIGTGWCIPMIGLSASGQIITQSWNNTAVAVTGPILTLNVWTHVVETYSVMNGIRMYLNGTLYGSTGAFFYMASNVPNTITLGNPLNGTSCTSALFVAGQYQGAMDEFRLYSRELNSTDVYSLANP</sequence>
<evidence type="ECO:0000313" key="4">
    <source>
        <dbReference type="EMBL" id="CAF4047193.1"/>
    </source>
</evidence>
<evidence type="ECO:0000313" key="5">
    <source>
        <dbReference type="Proteomes" id="UP000663829"/>
    </source>
</evidence>
<accession>A0A815BAK4</accession>
<organism evidence="2 5">
    <name type="scientific">Didymodactylos carnosus</name>
    <dbReference type="NCBI Taxonomy" id="1234261"/>
    <lineage>
        <taxon>Eukaryota</taxon>
        <taxon>Metazoa</taxon>
        <taxon>Spiralia</taxon>
        <taxon>Gnathifera</taxon>
        <taxon>Rotifera</taxon>
        <taxon>Eurotatoria</taxon>
        <taxon>Bdelloidea</taxon>
        <taxon>Philodinida</taxon>
        <taxon>Philodinidae</taxon>
        <taxon>Didymodactylos</taxon>
    </lineage>
</organism>
<evidence type="ECO:0000313" key="1">
    <source>
        <dbReference type="EMBL" id="CAF0893767.1"/>
    </source>
</evidence>
<dbReference type="Proteomes" id="UP000677228">
    <property type="component" value="Unassembled WGS sequence"/>
</dbReference>
<dbReference type="AlphaFoldDB" id="A0A815BAK4"/>